<dbReference type="InterPro" id="IPR025713">
    <property type="entry name" value="MotB-like_N_dom"/>
</dbReference>
<evidence type="ECO:0000256" key="7">
    <source>
        <dbReference type="PROSITE-ProRule" id="PRU00473"/>
    </source>
</evidence>
<dbReference type="Proteomes" id="UP000006683">
    <property type="component" value="Chromosome"/>
</dbReference>
<dbReference type="HOGENOM" id="CLU_016890_3_2_6"/>
<dbReference type="OrthoDB" id="9809186at2"/>
<feature type="domain" description="OmpA-like" evidence="10">
    <location>
        <begin position="172"/>
        <end position="290"/>
    </location>
</feature>
<dbReference type="InterPro" id="IPR036737">
    <property type="entry name" value="OmpA-like_sf"/>
</dbReference>
<dbReference type="PANTHER" id="PTHR30329">
    <property type="entry name" value="STATOR ELEMENT OF FLAGELLAR MOTOR COMPLEX"/>
    <property type="match status" value="1"/>
</dbReference>
<dbReference type="EMBL" id="CP002209">
    <property type="protein sequence ID" value="ADN76498.1"/>
    <property type="molecule type" value="Genomic_DNA"/>
</dbReference>
<evidence type="ECO:0000256" key="2">
    <source>
        <dbReference type="ARBA" id="ARBA00008914"/>
    </source>
</evidence>
<gene>
    <name evidence="11" type="ordered locus">Fbal_2295</name>
</gene>
<keyword evidence="4 9" id="KW-0812">Transmembrane</keyword>
<dbReference type="PROSITE" id="PS51123">
    <property type="entry name" value="OMPA_2"/>
    <property type="match status" value="1"/>
</dbReference>
<sequence length="328" mass="35398">MAGHEVVVVRSRSLGGKRAKAGGAWKVAFADFTLAMMALFLVLWLVQVADKQERASIVQALTGETLLESSSGGSWDSNRPHILELDGTLSMTEAVMPATGTGVQRAGPAMVNQIPKGERGASAGQGDTLTSLLPGPVETQAQLEVLAREAGKIIAQSEIADNVAIQVVPQGLKILIRDNLQQFMFARGSSRMTPYFEDLLFSLAPLLKQVQNPLMVSGHTDSTHFRSNDSSNWELSSERALEARRALEFGGVGRNQFFNVVGMADQVPVEPSDPRSSANRRIELMVLTHKAEDELRGLFGVPDGKPVPVAQQGAEANRPRGRYAEVSQ</sequence>
<dbReference type="SUPFAM" id="SSF103088">
    <property type="entry name" value="OmpA-like"/>
    <property type="match status" value="1"/>
</dbReference>
<evidence type="ECO:0000313" key="11">
    <source>
        <dbReference type="EMBL" id="ADN76498.1"/>
    </source>
</evidence>
<proteinExistence type="inferred from homology"/>
<accession>E1SLD4</accession>
<dbReference type="PANTHER" id="PTHR30329:SF21">
    <property type="entry name" value="LIPOPROTEIN YIAD-RELATED"/>
    <property type="match status" value="1"/>
</dbReference>
<feature type="transmembrane region" description="Helical" evidence="9">
    <location>
        <begin position="27"/>
        <end position="46"/>
    </location>
</feature>
<dbReference type="Pfam" id="PF13677">
    <property type="entry name" value="MotB_plug"/>
    <property type="match status" value="1"/>
</dbReference>
<keyword evidence="3" id="KW-1003">Cell membrane</keyword>
<feature type="region of interest" description="Disordered" evidence="8">
    <location>
        <begin position="299"/>
        <end position="328"/>
    </location>
</feature>
<evidence type="ECO:0000256" key="6">
    <source>
        <dbReference type="ARBA" id="ARBA00023136"/>
    </source>
</evidence>
<evidence type="ECO:0000256" key="8">
    <source>
        <dbReference type="SAM" id="MobiDB-lite"/>
    </source>
</evidence>
<evidence type="ECO:0000259" key="10">
    <source>
        <dbReference type="PROSITE" id="PS51123"/>
    </source>
</evidence>
<dbReference type="GO" id="GO:0005886">
    <property type="term" value="C:plasma membrane"/>
    <property type="evidence" value="ECO:0007669"/>
    <property type="project" value="UniProtKB-SubCell"/>
</dbReference>
<dbReference type="RefSeq" id="WP_013345804.1">
    <property type="nucleotide sequence ID" value="NC_014541.1"/>
</dbReference>
<organism evidence="11 12">
    <name type="scientific">Ferrimonas balearica (strain DSM 9799 / CCM 4581 / KCTC 23876 / PAT)</name>
    <dbReference type="NCBI Taxonomy" id="550540"/>
    <lineage>
        <taxon>Bacteria</taxon>
        <taxon>Pseudomonadati</taxon>
        <taxon>Pseudomonadota</taxon>
        <taxon>Gammaproteobacteria</taxon>
        <taxon>Alteromonadales</taxon>
        <taxon>Ferrimonadaceae</taxon>
        <taxon>Ferrimonas</taxon>
    </lineage>
</organism>
<evidence type="ECO:0000256" key="4">
    <source>
        <dbReference type="ARBA" id="ARBA00022692"/>
    </source>
</evidence>
<dbReference type="InterPro" id="IPR050330">
    <property type="entry name" value="Bact_OuterMem_StrucFunc"/>
</dbReference>
<evidence type="ECO:0000313" key="12">
    <source>
        <dbReference type="Proteomes" id="UP000006683"/>
    </source>
</evidence>
<dbReference type="STRING" id="550540.Fbal_2295"/>
<evidence type="ECO:0000256" key="3">
    <source>
        <dbReference type="ARBA" id="ARBA00022475"/>
    </source>
</evidence>
<keyword evidence="12" id="KW-1185">Reference proteome</keyword>
<dbReference type="GeneID" id="67182507"/>
<dbReference type="CDD" id="cd07185">
    <property type="entry name" value="OmpA_C-like"/>
    <property type="match status" value="1"/>
</dbReference>
<evidence type="ECO:0000256" key="1">
    <source>
        <dbReference type="ARBA" id="ARBA00004162"/>
    </source>
</evidence>
<dbReference type="AlphaFoldDB" id="E1SLD4"/>
<dbReference type="Gene3D" id="3.30.1330.60">
    <property type="entry name" value="OmpA-like domain"/>
    <property type="match status" value="1"/>
</dbReference>
<reference evidence="11 12" key="1">
    <citation type="journal article" date="2010" name="Stand. Genomic Sci.">
        <title>Complete genome sequence of Ferrimonas balearica type strain (PAT).</title>
        <authorList>
            <person name="Nolan M."/>
            <person name="Sikorski J."/>
            <person name="Davenport K."/>
            <person name="Lucas S."/>
            <person name="Glavina Del Rio T."/>
            <person name="Tice H."/>
            <person name="Cheng J."/>
            <person name="Goodwin L."/>
            <person name="Pitluck S."/>
            <person name="Liolios K."/>
            <person name="Ivanova N."/>
            <person name="Mavromatis K."/>
            <person name="Ovchinnikova G."/>
            <person name="Pati A."/>
            <person name="Chen A."/>
            <person name="Palaniappan K."/>
            <person name="Land M."/>
            <person name="Hauser L."/>
            <person name="Chang Y."/>
            <person name="Jeffries C."/>
            <person name="Tapia R."/>
            <person name="Brettin T."/>
            <person name="Detter J."/>
            <person name="Han C."/>
            <person name="Yasawong M."/>
            <person name="Rohde M."/>
            <person name="Tindall B."/>
            <person name="Goker M."/>
            <person name="Woyke T."/>
            <person name="Bristow J."/>
            <person name="Eisen J."/>
            <person name="Markowitz V."/>
            <person name="Hugenholtz P."/>
            <person name="Kyrpides N."/>
            <person name="Klenk H."/>
            <person name="Lapidus A."/>
        </authorList>
    </citation>
    <scope>NUCLEOTIDE SEQUENCE [LARGE SCALE GENOMIC DNA]</scope>
    <source>
        <strain evidence="12">DSM 9799 / CCM 4581 / KCTC 23876 / PAT</strain>
    </source>
</reference>
<dbReference type="Pfam" id="PF00691">
    <property type="entry name" value="OmpA"/>
    <property type="match status" value="1"/>
</dbReference>
<keyword evidence="6 7" id="KW-0472">Membrane</keyword>
<comment type="similarity">
    <text evidence="2">Belongs to the MotB family.</text>
</comment>
<protein>
    <submittedName>
        <fullName evidence="11">OmpA/MotB domain protein</fullName>
    </submittedName>
</protein>
<dbReference type="InterPro" id="IPR006665">
    <property type="entry name" value="OmpA-like"/>
</dbReference>
<evidence type="ECO:0000256" key="5">
    <source>
        <dbReference type="ARBA" id="ARBA00022989"/>
    </source>
</evidence>
<comment type="subcellular location">
    <subcellularLocation>
        <location evidence="1">Cell membrane</location>
        <topology evidence="1">Single-pass membrane protein</topology>
    </subcellularLocation>
</comment>
<name>E1SLD4_FERBD</name>
<evidence type="ECO:0000256" key="9">
    <source>
        <dbReference type="SAM" id="Phobius"/>
    </source>
</evidence>
<dbReference type="KEGG" id="fbl:Fbal_2295"/>
<dbReference type="eggNOG" id="COG1360">
    <property type="taxonomic scope" value="Bacteria"/>
</dbReference>
<keyword evidence="5 9" id="KW-1133">Transmembrane helix</keyword>